<evidence type="ECO:0000256" key="5">
    <source>
        <dbReference type="ARBA" id="ARBA00023014"/>
    </source>
</evidence>
<dbReference type="Pfam" id="PF13183">
    <property type="entry name" value="Fer4_8"/>
    <property type="match status" value="1"/>
</dbReference>
<feature type="domain" description="4Fe-4S ferredoxin-type" evidence="7">
    <location>
        <begin position="16"/>
        <end position="47"/>
    </location>
</feature>
<dbReference type="PANTHER" id="PTHR32479:SF17">
    <property type="entry name" value="GLYCOLATE OXIDASE IRON-SULFUR SUBUNIT"/>
    <property type="match status" value="1"/>
</dbReference>
<dbReference type="Gene3D" id="1.10.1060.10">
    <property type="entry name" value="Alpha-helical ferredoxin"/>
    <property type="match status" value="1"/>
</dbReference>
<reference evidence="8 9" key="1">
    <citation type="submission" date="2019-03" db="EMBL/GenBank/DDBJ databases">
        <title>The genome sequence of Nitrosococcus wardiae strain D1FHST reveals the archetypal metabolic capacity of ammonia-oxidizing Gammaproteobacteria.</title>
        <authorList>
            <person name="Wang L."/>
            <person name="Lim C.K."/>
            <person name="Hanson T.E."/>
            <person name="Dang H."/>
            <person name="Klotz M.G."/>
        </authorList>
    </citation>
    <scope>NUCLEOTIDE SEQUENCE [LARGE SCALE GENOMIC DNA]</scope>
    <source>
        <strain evidence="8 9">D1FHS</strain>
    </source>
</reference>
<comment type="function">
    <text evidence="6">Component of a complex that catalyzes the oxidation of glycolate to glyoxylate.</text>
</comment>
<dbReference type="AlphaFoldDB" id="A0A4V1AWE4"/>
<evidence type="ECO:0000313" key="9">
    <source>
        <dbReference type="Proteomes" id="UP000294325"/>
    </source>
</evidence>
<dbReference type="Proteomes" id="UP000294325">
    <property type="component" value="Chromosome"/>
</dbReference>
<dbReference type="GO" id="GO:0051539">
    <property type="term" value="F:4 iron, 4 sulfur cluster binding"/>
    <property type="evidence" value="ECO:0007669"/>
    <property type="project" value="UniProtKB-UniRule"/>
</dbReference>
<evidence type="ECO:0000256" key="2">
    <source>
        <dbReference type="ARBA" id="ARBA00022723"/>
    </source>
</evidence>
<keyword evidence="1 6" id="KW-0004">4Fe-4S</keyword>
<keyword evidence="2 6" id="KW-0479">Metal-binding</keyword>
<comment type="catalytic activity">
    <reaction evidence="6">
        <text>(R)-lactate + A = pyruvate + AH2</text>
        <dbReference type="Rhea" id="RHEA:15089"/>
        <dbReference type="ChEBI" id="CHEBI:13193"/>
        <dbReference type="ChEBI" id="CHEBI:15361"/>
        <dbReference type="ChEBI" id="CHEBI:16004"/>
        <dbReference type="ChEBI" id="CHEBI:17499"/>
    </reaction>
</comment>
<sequence>MPYFKQDSCLPPKTPKIAFLEQGSDRCVMCGLCLPHCPTYRLTGDESESPRGRIALMGALAKDQLTPTPRLLGHLDRCLTCRACEAVCPSLVPYGRLIDTARAQVWGERSRWQRLKKHFLYQWIMPRPAILQGLGRLVRLAQLTGVVGLARRSGLLRALGWASLESLVPKLPPQRSWQSFYPAQGEERGEVALFTGCVANIVEQPLLMATVQLLNWLGYGVHIPKKQVCCGALARHEGQPKQALALAFQNVKAFAKVEAVICTASGCTANLIDYPQWAQEEGVEVAAIRTFTSKIREVNQFLLHTAWPAEGTLKPLDKRVVVQEPCSLRYVLQQHKAVYALLRRIPKADILPLPDNEQCCGAAGNYMLTQPIFAQSLRAEKIDTLQKIQPDILVTSNIGCSLHLAAGIREAGFPIEVLHPVQLLVRQLDF</sequence>
<evidence type="ECO:0000313" key="8">
    <source>
        <dbReference type="EMBL" id="QBQ56345.1"/>
    </source>
</evidence>
<dbReference type="EMBL" id="CP038033">
    <property type="protein sequence ID" value="QBQ56345.1"/>
    <property type="molecule type" value="Genomic_DNA"/>
</dbReference>
<dbReference type="InterPro" id="IPR012257">
    <property type="entry name" value="Glc_ox_4Fe-4S"/>
</dbReference>
<keyword evidence="6" id="KW-0813">Transport</keyword>
<dbReference type="PANTHER" id="PTHR32479">
    <property type="entry name" value="GLYCOLATE OXIDASE IRON-SULFUR SUBUNIT"/>
    <property type="match status" value="1"/>
</dbReference>
<keyword evidence="6" id="KW-0249">Electron transport</keyword>
<proteinExistence type="predicted"/>
<dbReference type="PROSITE" id="PS00198">
    <property type="entry name" value="4FE4S_FER_1"/>
    <property type="match status" value="2"/>
</dbReference>
<dbReference type="InterPro" id="IPR017900">
    <property type="entry name" value="4Fe4S_Fe_S_CS"/>
</dbReference>
<keyword evidence="3" id="KW-0677">Repeat</keyword>
<dbReference type="KEGG" id="nwr:E3U44_18960"/>
<dbReference type="InterPro" id="IPR017896">
    <property type="entry name" value="4Fe4S_Fe-S-bd"/>
</dbReference>
<evidence type="ECO:0000256" key="4">
    <source>
        <dbReference type="ARBA" id="ARBA00023004"/>
    </source>
</evidence>
<dbReference type="GO" id="GO:0019154">
    <property type="term" value="F:glycolate dehydrogenase activity"/>
    <property type="evidence" value="ECO:0007669"/>
    <property type="project" value="UniProtKB-EC"/>
</dbReference>
<dbReference type="InterPro" id="IPR009051">
    <property type="entry name" value="Helical_ferredxn"/>
</dbReference>
<protein>
    <recommendedName>
        <fullName evidence="6">Glycolate oxidase iron-sulfur subunit</fullName>
        <ecNumber evidence="6">1.1.99.14</ecNumber>
    </recommendedName>
</protein>
<evidence type="ECO:0000256" key="3">
    <source>
        <dbReference type="ARBA" id="ARBA00022737"/>
    </source>
</evidence>
<comment type="catalytic activity">
    <reaction evidence="6">
        <text>glycolate + A = glyoxylate + AH2</text>
        <dbReference type="Rhea" id="RHEA:21264"/>
        <dbReference type="ChEBI" id="CHEBI:13193"/>
        <dbReference type="ChEBI" id="CHEBI:17499"/>
        <dbReference type="ChEBI" id="CHEBI:29805"/>
        <dbReference type="ChEBI" id="CHEBI:36655"/>
        <dbReference type="EC" id="1.1.99.14"/>
    </reaction>
</comment>
<keyword evidence="9" id="KW-1185">Reference proteome</keyword>
<gene>
    <name evidence="8" type="ORF">E3U44_18960</name>
</gene>
<comment type="cofactor">
    <cofactor evidence="6">
        <name>[4Fe-4S] cluster</name>
        <dbReference type="ChEBI" id="CHEBI:49883"/>
    </cofactor>
    <text evidence="6">Binds 2 [4Fe-4S] clusters.</text>
</comment>
<evidence type="ECO:0000259" key="7">
    <source>
        <dbReference type="PROSITE" id="PS51379"/>
    </source>
</evidence>
<dbReference type="OrthoDB" id="9765258at2"/>
<organism evidence="8 9">
    <name type="scientific">Nitrosococcus wardiae</name>
    <dbReference type="NCBI Taxonomy" id="1814290"/>
    <lineage>
        <taxon>Bacteria</taxon>
        <taxon>Pseudomonadati</taxon>
        <taxon>Pseudomonadota</taxon>
        <taxon>Gammaproteobacteria</taxon>
        <taxon>Chromatiales</taxon>
        <taxon>Chromatiaceae</taxon>
        <taxon>Nitrosococcus</taxon>
    </lineage>
</organism>
<dbReference type="GO" id="GO:0046872">
    <property type="term" value="F:metal ion binding"/>
    <property type="evidence" value="ECO:0007669"/>
    <property type="project" value="UniProtKB-UniRule"/>
</dbReference>
<dbReference type="PIRSF" id="PIRSF000139">
    <property type="entry name" value="Glc_ox_4Fe-4S"/>
    <property type="match status" value="1"/>
</dbReference>
<feature type="domain" description="4Fe-4S ferredoxin-type" evidence="7">
    <location>
        <begin position="69"/>
        <end position="100"/>
    </location>
</feature>
<keyword evidence="4 6" id="KW-0408">Iron</keyword>
<evidence type="ECO:0000256" key="6">
    <source>
        <dbReference type="PIRNR" id="PIRNR000139"/>
    </source>
</evidence>
<name>A0A4V1AWE4_9GAMM</name>
<evidence type="ECO:0000256" key="1">
    <source>
        <dbReference type="ARBA" id="ARBA00022485"/>
    </source>
</evidence>
<dbReference type="RefSeq" id="WP_134359590.1">
    <property type="nucleotide sequence ID" value="NZ_CP038033.1"/>
</dbReference>
<dbReference type="PROSITE" id="PS51379">
    <property type="entry name" value="4FE4S_FER_2"/>
    <property type="match status" value="2"/>
</dbReference>
<dbReference type="EC" id="1.1.99.14" evidence="6"/>
<dbReference type="Pfam" id="PF02754">
    <property type="entry name" value="CCG"/>
    <property type="match status" value="2"/>
</dbReference>
<accession>A0A4V1AWE4</accession>
<dbReference type="InterPro" id="IPR004017">
    <property type="entry name" value="Cys_rich_dom"/>
</dbReference>
<dbReference type="SUPFAM" id="SSF54862">
    <property type="entry name" value="4Fe-4S ferredoxins"/>
    <property type="match status" value="1"/>
</dbReference>
<keyword evidence="5 6" id="KW-0411">Iron-sulfur</keyword>